<dbReference type="GO" id="GO:0006281">
    <property type="term" value="P:DNA repair"/>
    <property type="evidence" value="ECO:0007669"/>
    <property type="project" value="InterPro"/>
</dbReference>
<dbReference type="GO" id="GO:0006310">
    <property type="term" value="P:DNA recombination"/>
    <property type="evidence" value="ECO:0007669"/>
    <property type="project" value="InterPro"/>
</dbReference>
<reference evidence="2" key="1">
    <citation type="submission" date="2017-10" db="EMBL/GenBank/DDBJ databases">
        <authorList>
            <person name="Banno H."/>
            <person name="Chua N.-H."/>
        </authorList>
    </citation>
    <scope>NUCLEOTIDE SEQUENCE [LARGE SCALE GENOMIC DNA]</scope>
</reference>
<organism evidence="1 2">
    <name type="scientific">Gordonia phage BENtherdunthat</name>
    <dbReference type="NCBI Taxonomy" id="2047830"/>
    <lineage>
        <taxon>Viruses</taxon>
        <taxon>Duplodnaviria</taxon>
        <taxon>Heunggongvirae</taxon>
        <taxon>Uroviricota</taxon>
        <taxon>Caudoviricetes</taxon>
        <taxon>Langleyhallvirinae</taxon>
        <taxon>Getalongvirus</taxon>
        <taxon>Getalongvirus bentherdunthat</taxon>
    </lineage>
</organism>
<sequence length="121" mass="13741">MTVLTLDVPRPPMTANQQRAWHWRKQHQAKNHAETLVWAAARQARIPLLTAPQTVRVVWYAPDARRRDSDALGPMLKASLDALVKCGVLVDDDHRHVTSASMAIALDRDRPRIELHIEEAQ</sequence>
<dbReference type="SUPFAM" id="SSF103084">
    <property type="entry name" value="Holliday junction resolvase RusA"/>
    <property type="match status" value="1"/>
</dbReference>
<dbReference type="Proteomes" id="UP000240944">
    <property type="component" value="Segment"/>
</dbReference>
<evidence type="ECO:0000313" key="2">
    <source>
        <dbReference type="Proteomes" id="UP000240944"/>
    </source>
</evidence>
<evidence type="ECO:0000313" key="1">
    <source>
        <dbReference type="EMBL" id="ATW60860.1"/>
    </source>
</evidence>
<keyword evidence="2" id="KW-1185">Reference proteome</keyword>
<dbReference type="InterPro" id="IPR036614">
    <property type="entry name" value="RusA-like_sf"/>
</dbReference>
<proteinExistence type="predicted"/>
<dbReference type="Gene3D" id="3.30.1330.70">
    <property type="entry name" value="Holliday junction resolvase RusA"/>
    <property type="match status" value="1"/>
</dbReference>
<gene>
    <name evidence="1" type="ORF">SEA_BENTHERDUNTHAT_90</name>
</gene>
<protein>
    <submittedName>
        <fullName evidence="1">RusA-like resolvase</fullName>
    </submittedName>
</protein>
<name>A0A2H4PFB6_9CAUD</name>
<accession>A0A2H4PFB6</accession>
<dbReference type="GO" id="GO:0000287">
    <property type="term" value="F:magnesium ion binding"/>
    <property type="evidence" value="ECO:0007669"/>
    <property type="project" value="InterPro"/>
</dbReference>
<dbReference type="EMBL" id="MG099939">
    <property type="protein sequence ID" value="ATW60860.1"/>
    <property type="molecule type" value="Genomic_DNA"/>
</dbReference>